<dbReference type="SUPFAM" id="SSF52172">
    <property type="entry name" value="CheY-like"/>
    <property type="match status" value="1"/>
</dbReference>
<dbReference type="GO" id="GO:0008081">
    <property type="term" value="F:phosphoric diester hydrolase activity"/>
    <property type="evidence" value="ECO:0007669"/>
    <property type="project" value="UniProtKB-ARBA"/>
</dbReference>
<evidence type="ECO:0000259" key="2">
    <source>
        <dbReference type="PROSITE" id="PS50110"/>
    </source>
</evidence>
<dbReference type="GO" id="GO:0000160">
    <property type="term" value="P:phosphorelay signal transduction system"/>
    <property type="evidence" value="ECO:0007669"/>
    <property type="project" value="InterPro"/>
</dbReference>
<dbReference type="SMART" id="SM00448">
    <property type="entry name" value="REC"/>
    <property type="match status" value="1"/>
</dbReference>
<sequence>MTLTPERATILVVDDTPENIDVLSGVLRGEYKVKAALNGDKALRIASAESKPDMILLDVMMPEMDGYEVCRRLKADPATARIPVIFITAKSEQEDERRGLELGAVDYITKPISPPIVKVRVRTHLALYDQQRELRRMVDERTEELVRTRMEIIRRLGRAAEFKDNETGLHVIRMSHYSRLMAQALEISEEWTDLVFHAAPMHDIGKIGIPDSVLLKPGKLDDKEWEIMRQHPAFGAQIIGDDPSELMLMSKEIAMTHHEKWDGSGYPNRIAAEDIPLPGRIIAIADVFDALTSERPYKKAWPVEKAVAVIDEGAGVHFDPKLIPVFHEILPEALEIKERYAEESVAKPDDKA</sequence>
<dbReference type="InterPro" id="IPR052020">
    <property type="entry name" value="Cyclic_di-GMP/3'3'-cGAMP_PDE"/>
</dbReference>
<dbReference type="InterPro" id="IPR011006">
    <property type="entry name" value="CheY-like_superfamily"/>
</dbReference>
<dbReference type="PANTHER" id="PTHR45228:SF5">
    <property type="entry name" value="CYCLIC DI-GMP PHOSPHODIESTERASE VC_1348-RELATED"/>
    <property type="match status" value="1"/>
</dbReference>
<dbReference type="SUPFAM" id="SSF109604">
    <property type="entry name" value="HD-domain/PDEase-like"/>
    <property type="match status" value="1"/>
</dbReference>
<evidence type="ECO:0000256" key="1">
    <source>
        <dbReference type="PROSITE-ProRule" id="PRU00169"/>
    </source>
</evidence>
<dbReference type="CDD" id="cd00077">
    <property type="entry name" value="HDc"/>
    <property type="match status" value="1"/>
</dbReference>
<dbReference type="Gene3D" id="1.10.3210.10">
    <property type="entry name" value="Hypothetical protein af1432"/>
    <property type="match status" value="1"/>
</dbReference>
<dbReference type="InterPro" id="IPR003607">
    <property type="entry name" value="HD/PDEase_dom"/>
</dbReference>
<evidence type="ECO:0000313" key="4">
    <source>
        <dbReference type="EMBL" id="OSM01719.1"/>
    </source>
</evidence>
<dbReference type="Gene3D" id="3.40.50.2300">
    <property type="match status" value="1"/>
</dbReference>
<organism evidence="4 5">
    <name type="scientific">Magnetofaba australis IT-1</name>
    <dbReference type="NCBI Taxonomy" id="1434232"/>
    <lineage>
        <taxon>Bacteria</taxon>
        <taxon>Pseudomonadati</taxon>
        <taxon>Pseudomonadota</taxon>
        <taxon>Magnetococcia</taxon>
        <taxon>Magnetococcales</taxon>
        <taxon>Magnetococcaceae</taxon>
        <taxon>Magnetofaba</taxon>
    </lineage>
</organism>
<dbReference type="RefSeq" id="WP_085443990.1">
    <property type="nucleotide sequence ID" value="NZ_LVJN01000020.1"/>
</dbReference>
<dbReference type="EMBL" id="LVJN01000020">
    <property type="protein sequence ID" value="OSM01719.1"/>
    <property type="molecule type" value="Genomic_DNA"/>
</dbReference>
<keyword evidence="1" id="KW-0597">Phosphoprotein</keyword>
<feature type="modified residue" description="4-aspartylphosphate" evidence="1">
    <location>
        <position position="58"/>
    </location>
</feature>
<proteinExistence type="predicted"/>
<keyword evidence="5" id="KW-1185">Reference proteome</keyword>
<dbReference type="OrthoDB" id="9802066at2"/>
<keyword evidence="4" id="KW-0378">Hydrolase</keyword>
<protein>
    <submittedName>
        <fullName evidence="4">Putative response regulator receiver modulated metal dependent phosphohydrolase</fullName>
    </submittedName>
</protein>
<comment type="caution">
    <text evidence="4">The sequence shown here is derived from an EMBL/GenBank/DDBJ whole genome shotgun (WGS) entry which is preliminary data.</text>
</comment>
<dbReference type="PROSITE" id="PS51832">
    <property type="entry name" value="HD_GYP"/>
    <property type="match status" value="1"/>
</dbReference>
<feature type="domain" description="Response regulatory" evidence="2">
    <location>
        <begin position="9"/>
        <end position="125"/>
    </location>
</feature>
<dbReference type="STRING" id="1434232.MAIT1_01742"/>
<dbReference type="InterPro" id="IPR001789">
    <property type="entry name" value="Sig_transdc_resp-reg_receiver"/>
</dbReference>
<dbReference type="Pfam" id="PF13487">
    <property type="entry name" value="HD_5"/>
    <property type="match status" value="1"/>
</dbReference>
<dbReference type="Proteomes" id="UP000194003">
    <property type="component" value="Unassembled WGS sequence"/>
</dbReference>
<name>A0A1Y2K198_9PROT</name>
<dbReference type="AlphaFoldDB" id="A0A1Y2K198"/>
<evidence type="ECO:0000313" key="5">
    <source>
        <dbReference type="Proteomes" id="UP000194003"/>
    </source>
</evidence>
<dbReference type="Pfam" id="PF00072">
    <property type="entry name" value="Response_reg"/>
    <property type="match status" value="1"/>
</dbReference>
<reference evidence="4 5" key="1">
    <citation type="journal article" date="2016" name="BMC Genomics">
        <title>Combined genomic and structural analyses of a cultured magnetotactic bacterium reveals its niche adaptation to a dynamic environment.</title>
        <authorList>
            <person name="Araujo A.C."/>
            <person name="Morillo V."/>
            <person name="Cypriano J."/>
            <person name="Teixeira L.C."/>
            <person name="Leao P."/>
            <person name="Lyra S."/>
            <person name="Almeida L.G."/>
            <person name="Bazylinski D.A."/>
            <person name="Vasconcellos A.T."/>
            <person name="Abreu F."/>
            <person name="Lins U."/>
        </authorList>
    </citation>
    <scope>NUCLEOTIDE SEQUENCE [LARGE SCALE GENOMIC DNA]</scope>
    <source>
        <strain evidence="4 5">IT-1</strain>
    </source>
</reference>
<dbReference type="InterPro" id="IPR037522">
    <property type="entry name" value="HD_GYP_dom"/>
</dbReference>
<feature type="domain" description="HD-GYP" evidence="3">
    <location>
        <begin position="145"/>
        <end position="342"/>
    </location>
</feature>
<gene>
    <name evidence="4" type="ORF">MAIT1_01742</name>
</gene>
<dbReference type="PROSITE" id="PS50110">
    <property type="entry name" value="RESPONSE_REGULATORY"/>
    <property type="match status" value="1"/>
</dbReference>
<accession>A0A1Y2K198</accession>
<evidence type="ECO:0000259" key="3">
    <source>
        <dbReference type="PROSITE" id="PS51832"/>
    </source>
</evidence>
<dbReference type="CDD" id="cd19920">
    <property type="entry name" value="REC_PA4781-like"/>
    <property type="match status" value="1"/>
</dbReference>
<dbReference type="PANTHER" id="PTHR45228">
    <property type="entry name" value="CYCLIC DI-GMP PHOSPHODIESTERASE TM_0186-RELATED"/>
    <property type="match status" value="1"/>
</dbReference>
<dbReference type="SMART" id="SM00471">
    <property type="entry name" value="HDc"/>
    <property type="match status" value="1"/>
</dbReference>